<evidence type="ECO:0000313" key="2">
    <source>
        <dbReference type="Proteomes" id="UP000053263"/>
    </source>
</evidence>
<dbReference type="EMBL" id="KN832581">
    <property type="protein sequence ID" value="KII83175.1"/>
    <property type="molecule type" value="Genomic_DNA"/>
</dbReference>
<evidence type="ECO:0008006" key="3">
    <source>
        <dbReference type="Google" id="ProtNLM"/>
    </source>
</evidence>
<proteinExistence type="predicted"/>
<dbReference type="OrthoDB" id="3233595at2759"/>
<protein>
    <recommendedName>
        <fullName evidence="3">Enoyl reductase (ER) domain-containing protein</fullName>
    </recommendedName>
</protein>
<sequence>MTSAVHCTSLERGAQRLAVASIDELTTLAWESSAPPSNLFFDFFCVPQAPCFERVPPLYCVEVLADIEARYARHERESGSETRSASRHIHRAGAIGYYIIRAPSQKYFSIFDAPQTTAIISESTNIESRYTRRKWAIMSEARSASWHLHWACVIGDYITHTPPRKHFRIFDVPRTTTETVEGNNAAVYVEAIGEDTAEYKKATSLYEDTAGRCPGILPQHVREHCLPPQPVDEAATLLLAVGMAFTRLYCHLRIPPFTNTSKPLAGEPVVIYCASSSVGLYAVLQLMKLPGMLSAS</sequence>
<name>A0A0C9SVQ7_PLICR</name>
<evidence type="ECO:0000313" key="1">
    <source>
        <dbReference type="EMBL" id="KII83175.1"/>
    </source>
</evidence>
<dbReference type="HOGENOM" id="CLU_940478_0_0_1"/>
<dbReference type="AlphaFoldDB" id="A0A0C9SVQ7"/>
<organism evidence="1 2">
    <name type="scientific">Plicaturopsis crispa FD-325 SS-3</name>
    <dbReference type="NCBI Taxonomy" id="944288"/>
    <lineage>
        <taxon>Eukaryota</taxon>
        <taxon>Fungi</taxon>
        <taxon>Dikarya</taxon>
        <taxon>Basidiomycota</taxon>
        <taxon>Agaricomycotina</taxon>
        <taxon>Agaricomycetes</taxon>
        <taxon>Agaricomycetidae</taxon>
        <taxon>Amylocorticiales</taxon>
        <taxon>Amylocorticiaceae</taxon>
        <taxon>Plicatura</taxon>
        <taxon>Plicaturopsis crispa</taxon>
    </lineage>
</organism>
<gene>
    <name evidence="1" type="ORF">PLICRDRAFT_180670</name>
</gene>
<reference evidence="1 2" key="1">
    <citation type="submission" date="2014-06" db="EMBL/GenBank/DDBJ databases">
        <title>Evolutionary Origins and Diversification of the Mycorrhizal Mutualists.</title>
        <authorList>
            <consortium name="DOE Joint Genome Institute"/>
            <consortium name="Mycorrhizal Genomics Consortium"/>
            <person name="Kohler A."/>
            <person name="Kuo A."/>
            <person name="Nagy L.G."/>
            <person name="Floudas D."/>
            <person name="Copeland A."/>
            <person name="Barry K.W."/>
            <person name="Cichocki N."/>
            <person name="Veneault-Fourrey C."/>
            <person name="LaButti K."/>
            <person name="Lindquist E.A."/>
            <person name="Lipzen A."/>
            <person name="Lundell T."/>
            <person name="Morin E."/>
            <person name="Murat C."/>
            <person name="Riley R."/>
            <person name="Ohm R."/>
            <person name="Sun H."/>
            <person name="Tunlid A."/>
            <person name="Henrissat B."/>
            <person name="Grigoriev I.V."/>
            <person name="Hibbett D.S."/>
            <person name="Martin F."/>
        </authorList>
    </citation>
    <scope>NUCLEOTIDE SEQUENCE [LARGE SCALE GENOMIC DNA]</scope>
    <source>
        <strain evidence="1 2">FD-325 SS-3</strain>
    </source>
</reference>
<accession>A0A0C9SVQ7</accession>
<keyword evidence="2" id="KW-1185">Reference proteome</keyword>
<dbReference type="Proteomes" id="UP000053263">
    <property type="component" value="Unassembled WGS sequence"/>
</dbReference>